<evidence type="ECO:0000259" key="8">
    <source>
        <dbReference type="Pfam" id="PF21467"/>
    </source>
</evidence>
<evidence type="ECO:0000256" key="5">
    <source>
        <dbReference type="RuleBase" id="RU003679"/>
    </source>
</evidence>
<organism evidence="9 10">
    <name type="scientific">Frigoribacterium faeni</name>
    <dbReference type="NCBI Taxonomy" id="145483"/>
    <lineage>
        <taxon>Bacteria</taxon>
        <taxon>Bacillati</taxon>
        <taxon>Actinomycetota</taxon>
        <taxon>Actinomycetes</taxon>
        <taxon>Micrococcales</taxon>
        <taxon>Microbacteriaceae</taxon>
        <taxon>Frigoribacterium</taxon>
    </lineage>
</organism>
<gene>
    <name evidence="9" type="primary">lacZ</name>
    <name evidence="9" type="ORF">FFA01_22580</name>
</gene>
<feature type="domain" description="Beta-galactosidase 1-like first all-beta" evidence="7">
    <location>
        <begin position="372"/>
        <end position="480"/>
    </location>
</feature>
<comment type="caution">
    <text evidence="9">The sequence shown here is derived from an EMBL/GenBank/DDBJ whole genome shotgun (WGS) entry which is preliminary data.</text>
</comment>
<sequence length="613" mass="65791">MSRFTIGATDFELDGRPHRVLSGALHYFRVHPAQWADRIHKARLMGLNTIETYVAWNAHSPQRGDFDTTEGLDLGRFLDLVAAEGMHAIVRPGPYICAEWDGGGLPGWLFDDPAVGVRRSEPLYLEAVDEFLRRVYEIVAPRQVDSGGPVVLVQIENEYGAYGDDSAYLRHLVDLTRASGITVPLTTVDQPTDEMLEAGSLPELHKTGSFGSRADERLATLRRHQPTGPLMCSEFWDGWFDHWGEHHHTTPVAEAAAELDALLAAGASVNIYMFHGGTNFGFTNGANHKGMYQSHVTSYDYDAPLDEAGFPTEKFFAFREVIARYAAVPDEVPAAAMPAPVLEASFDTVLPLRDAVAHGTAGPWRSAHEVPTMDSLGRYTGFTLYRVGLPVAAGASPRVLSFGEVRDRAVVSVDGVRVGVLQRDHHDHAITLPAGDVLEVLVEDQGRVNYGVRIGEAKGLIGPALLDGTPLVDWQALPLDLDAVVASLGGGGAVSTAVDATRASSGAAGSAVDTARASSGAVPLAGPVFAHATLHVDEPVDLYLDTSSWGKGVVWVNGFSLGRYWSRGPQHTLYLPGEQLRAGANDVVVFEVGAAASAGLSFVARPDLGHTEQ</sequence>
<dbReference type="InterPro" id="IPR048913">
    <property type="entry name" value="BetaGal_gal-bd"/>
</dbReference>
<reference evidence="9 10" key="1">
    <citation type="submission" date="2019-07" db="EMBL/GenBank/DDBJ databases">
        <title>Whole genome shotgun sequence of Frigoribacterium faeni NBRC 103066.</title>
        <authorList>
            <person name="Hosoyama A."/>
            <person name="Uohara A."/>
            <person name="Ohji S."/>
            <person name="Ichikawa N."/>
        </authorList>
    </citation>
    <scope>NUCLEOTIDE SEQUENCE [LARGE SCALE GENOMIC DNA]</scope>
    <source>
        <strain evidence="9 10">NBRC 103066</strain>
    </source>
</reference>
<dbReference type="SUPFAM" id="SSF49785">
    <property type="entry name" value="Galactose-binding domain-like"/>
    <property type="match status" value="1"/>
</dbReference>
<dbReference type="InterPro" id="IPR001944">
    <property type="entry name" value="Glycoside_Hdrlase_35"/>
</dbReference>
<feature type="domain" description="Glycoside hydrolase 35 catalytic" evidence="6">
    <location>
        <begin position="11"/>
        <end position="324"/>
    </location>
</feature>
<keyword evidence="2 4" id="KW-0378">Hydrolase</keyword>
<dbReference type="InterPro" id="IPR026283">
    <property type="entry name" value="B-gal_1-like"/>
</dbReference>
<evidence type="ECO:0000256" key="2">
    <source>
        <dbReference type="ARBA" id="ARBA00022801"/>
    </source>
</evidence>
<evidence type="ECO:0000313" key="10">
    <source>
        <dbReference type="Proteomes" id="UP000321154"/>
    </source>
</evidence>
<dbReference type="PRINTS" id="PR00742">
    <property type="entry name" value="GLHYDRLASE35"/>
</dbReference>
<evidence type="ECO:0000259" key="6">
    <source>
        <dbReference type="Pfam" id="PF01301"/>
    </source>
</evidence>
<dbReference type="Pfam" id="PF21317">
    <property type="entry name" value="BetaGal_ABD_1"/>
    <property type="match status" value="1"/>
</dbReference>
<dbReference type="Gene3D" id="3.20.20.80">
    <property type="entry name" value="Glycosidases"/>
    <property type="match status" value="1"/>
</dbReference>
<dbReference type="InterPro" id="IPR019801">
    <property type="entry name" value="Glyco_hydro_35_CS"/>
</dbReference>
<dbReference type="EC" id="3.2.1.23" evidence="4"/>
<evidence type="ECO:0000259" key="7">
    <source>
        <dbReference type="Pfam" id="PF21317"/>
    </source>
</evidence>
<evidence type="ECO:0000256" key="3">
    <source>
        <dbReference type="ARBA" id="ARBA00023295"/>
    </source>
</evidence>
<evidence type="ECO:0000313" key="9">
    <source>
        <dbReference type="EMBL" id="GEK83949.1"/>
    </source>
</evidence>
<dbReference type="Proteomes" id="UP000321154">
    <property type="component" value="Unassembled WGS sequence"/>
</dbReference>
<dbReference type="PANTHER" id="PTHR23421">
    <property type="entry name" value="BETA-GALACTOSIDASE RELATED"/>
    <property type="match status" value="1"/>
</dbReference>
<feature type="domain" description="Beta-galactosidase galactose-binding" evidence="8">
    <location>
        <begin position="527"/>
        <end position="585"/>
    </location>
</feature>
<comment type="catalytic activity">
    <reaction evidence="4">
        <text>Hydrolysis of terminal non-reducing beta-D-galactose residues in beta-D-galactosides.</text>
        <dbReference type="EC" id="3.2.1.23"/>
    </reaction>
</comment>
<evidence type="ECO:0000256" key="4">
    <source>
        <dbReference type="RuleBase" id="RU000675"/>
    </source>
</evidence>
<dbReference type="InterPro" id="IPR008979">
    <property type="entry name" value="Galactose-bd-like_sf"/>
</dbReference>
<dbReference type="InterPro" id="IPR031330">
    <property type="entry name" value="Gly_Hdrlase_35_cat"/>
</dbReference>
<dbReference type="PROSITE" id="PS01182">
    <property type="entry name" value="GLYCOSYL_HYDROL_F35"/>
    <property type="match status" value="1"/>
</dbReference>
<evidence type="ECO:0000256" key="1">
    <source>
        <dbReference type="ARBA" id="ARBA00009809"/>
    </source>
</evidence>
<dbReference type="PIRSF" id="PIRSF006336">
    <property type="entry name" value="B-gal"/>
    <property type="match status" value="1"/>
</dbReference>
<accession>A0ABQ0UR40</accession>
<dbReference type="Pfam" id="PF21467">
    <property type="entry name" value="BetaGal_gal-bd"/>
    <property type="match status" value="1"/>
</dbReference>
<keyword evidence="3 4" id="KW-0326">Glycosidase</keyword>
<protein>
    <recommendedName>
        <fullName evidence="4">Beta-galactosidase</fullName>
        <ecNumber evidence="4">3.2.1.23</ecNumber>
    </recommendedName>
</protein>
<comment type="similarity">
    <text evidence="1 5">Belongs to the glycosyl hydrolase 35 family.</text>
</comment>
<dbReference type="SUPFAM" id="SSF51445">
    <property type="entry name" value="(Trans)glycosidases"/>
    <property type="match status" value="1"/>
</dbReference>
<dbReference type="Pfam" id="PF01301">
    <property type="entry name" value="Glyco_hydro_35"/>
    <property type="match status" value="1"/>
</dbReference>
<keyword evidence="10" id="KW-1185">Reference proteome</keyword>
<dbReference type="Gene3D" id="2.60.120.260">
    <property type="entry name" value="Galactose-binding domain-like"/>
    <property type="match status" value="2"/>
</dbReference>
<dbReference type="EMBL" id="BJUV01000023">
    <property type="protein sequence ID" value="GEK83949.1"/>
    <property type="molecule type" value="Genomic_DNA"/>
</dbReference>
<proteinExistence type="inferred from homology"/>
<dbReference type="InterPro" id="IPR017853">
    <property type="entry name" value="GH"/>
</dbReference>
<name>A0ABQ0UR40_9MICO</name>
<dbReference type="InterPro" id="IPR048912">
    <property type="entry name" value="BetaGal1-like_ABD1"/>
</dbReference>
<dbReference type="RefSeq" id="WP_146856170.1">
    <property type="nucleotide sequence ID" value="NZ_BAAAHR010000008.1"/>
</dbReference>